<evidence type="ECO:0000256" key="4">
    <source>
        <dbReference type="ARBA" id="ARBA00022679"/>
    </source>
</evidence>
<dbReference type="Proteomes" id="UP000078463">
    <property type="component" value="Chromosome"/>
</dbReference>
<keyword evidence="3" id="KW-0328">Glycosyltransferase</keyword>
<protein>
    <submittedName>
        <fullName evidence="10">Glycosyl transferase</fullName>
    </submittedName>
</protein>
<keyword evidence="11" id="KW-1185">Reference proteome</keyword>
<evidence type="ECO:0000256" key="8">
    <source>
        <dbReference type="SAM" id="Phobius"/>
    </source>
</evidence>
<comment type="subcellular location">
    <subcellularLocation>
        <location evidence="1">Cell membrane</location>
        <topology evidence="1">Multi-pass membrane protein</topology>
    </subcellularLocation>
</comment>
<evidence type="ECO:0000313" key="10">
    <source>
        <dbReference type="EMBL" id="ANI99164.1"/>
    </source>
</evidence>
<feature type="transmembrane region" description="Helical" evidence="8">
    <location>
        <begin position="118"/>
        <end position="135"/>
    </location>
</feature>
<dbReference type="GO" id="GO:0016763">
    <property type="term" value="F:pentosyltransferase activity"/>
    <property type="evidence" value="ECO:0007669"/>
    <property type="project" value="TreeGrafter"/>
</dbReference>
<feature type="transmembrane region" description="Helical" evidence="8">
    <location>
        <begin position="288"/>
        <end position="310"/>
    </location>
</feature>
<evidence type="ECO:0000256" key="7">
    <source>
        <dbReference type="ARBA" id="ARBA00023136"/>
    </source>
</evidence>
<keyword evidence="4 10" id="KW-0808">Transferase</keyword>
<feature type="transmembrane region" description="Helical" evidence="8">
    <location>
        <begin position="165"/>
        <end position="196"/>
    </location>
</feature>
<dbReference type="Pfam" id="PF13231">
    <property type="entry name" value="PMT_2"/>
    <property type="match status" value="1"/>
</dbReference>
<feature type="transmembrane region" description="Helical" evidence="8">
    <location>
        <begin position="142"/>
        <end position="159"/>
    </location>
</feature>
<dbReference type="STRING" id="1743168.A8O14_03065"/>
<gene>
    <name evidence="10" type="ORF">A8O14_03065</name>
</gene>
<feature type="domain" description="Glycosyltransferase RgtA/B/C/D-like" evidence="9">
    <location>
        <begin position="50"/>
        <end position="227"/>
    </location>
</feature>
<feature type="transmembrane region" description="Helical" evidence="8">
    <location>
        <begin position="340"/>
        <end position="360"/>
    </location>
</feature>
<dbReference type="GO" id="GO:0005886">
    <property type="term" value="C:plasma membrane"/>
    <property type="evidence" value="ECO:0007669"/>
    <property type="project" value="UniProtKB-SubCell"/>
</dbReference>
<keyword evidence="6 8" id="KW-1133">Transmembrane helix</keyword>
<evidence type="ECO:0000256" key="2">
    <source>
        <dbReference type="ARBA" id="ARBA00022475"/>
    </source>
</evidence>
<keyword evidence="5 8" id="KW-0812">Transmembrane</keyword>
<dbReference type="PANTHER" id="PTHR33908">
    <property type="entry name" value="MANNOSYLTRANSFERASE YKCB-RELATED"/>
    <property type="match status" value="1"/>
</dbReference>
<accession>A0A191UDS6</accession>
<sequence length="498" mass="55134">MRQQSPSSWAAICVCIAALVHFALGFAIEFSVDEAHYVLYAQHLAWSYFDHPPLVGWIQWPLVTLTSCEGIIRLLPELLWILSCYLVYQVTLEVHHFIQGRNTGYLTSALPSANTCGLMAVLAIIAAPMPHVLAIGLLPDTLLAPLSLGLMLVALRWLIKDHFSIADWLVTGVLLGLAGLSKYTAAFTAIALLLIFLSNPRKPWINKLGFWIAVVVALILISPVLYWNWINDWISFKYQMAHGAGSVWLWRRLGAYLGIQVLVFGPLMILGAYLFVKHFIHGTKLSLLALLGFFVIPFVVFISLSGGGGLPHWTSPAWFCLAPFAGIGLAKAWSTQHHHLIRILFITQIAICCMGFTYVLSGGISSAAFKSNPIADLYGWKLAGQRAAELTQASKANGIAVQNWTLGSRAAWYAQPIPVFVLDARKDQFDLWFGQLPRGANILLINWSGMSFAPPVGSGPAFERCEPLETLEIERFGQILSKFDFSLCRNWQGPELTE</sequence>
<dbReference type="PANTHER" id="PTHR33908:SF11">
    <property type="entry name" value="MEMBRANE PROTEIN"/>
    <property type="match status" value="1"/>
</dbReference>
<dbReference type="InterPro" id="IPR038731">
    <property type="entry name" value="RgtA/B/C-like"/>
</dbReference>
<feature type="transmembrane region" description="Helical" evidence="8">
    <location>
        <begin position="316"/>
        <end position="333"/>
    </location>
</feature>
<dbReference type="OrthoDB" id="8933800at2"/>
<keyword evidence="2" id="KW-1003">Cell membrane</keyword>
<organism evidence="10 11">
    <name type="scientific">Polynucleobacter wuianus</name>
    <dbReference type="NCBI Taxonomy" id="1743168"/>
    <lineage>
        <taxon>Bacteria</taxon>
        <taxon>Pseudomonadati</taxon>
        <taxon>Pseudomonadota</taxon>
        <taxon>Betaproteobacteria</taxon>
        <taxon>Burkholderiales</taxon>
        <taxon>Burkholderiaceae</taxon>
        <taxon>Polynucleobacter</taxon>
    </lineage>
</organism>
<dbReference type="GO" id="GO:0009103">
    <property type="term" value="P:lipopolysaccharide biosynthetic process"/>
    <property type="evidence" value="ECO:0007669"/>
    <property type="project" value="UniProtKB-ARBA"/>
</dbReference>
<evidence type="ECO:0000256" key="1">
    <source>
        <dbReference type="ARBA" id="ARBA00004651"/>
    </source>
</evidence>
<proteinExistence type="predicted"/>
<dbReference type="InterPro" id="IPR050297">
    <property type="entry name" value="LipidA_mod_glycosyltrf_83"/>
</dbReference>
<evidence type="ECO:0000259" key="9">
    <source>
        <dbReference type="Pfam" id="PF13231"/>
    </source>
</evidence>
<evidence type="ECO:0000256" key="3">
    <source>
        <dbReference type="ARBA" id="ARBA00022676"/>
    </source>
</evidence>
<keyword evidence="7 8" id="KW-0472">Membrane</keyword>
<dbReference type="RefSeq" id="WP_068948169.1">
    <property type="nucleotide sequence ID" value="NZ_CP015922.1"/>
</dbReference>
<evidence type="ECO:0000256" key="5">
    <source>
        <dbReference type="ARBA" id="ARBA00022692"/>
    </source>
</evidence>
<feature type="transmembrane region" description="Helical" evidence="8">
    <location>
        <begin position="255"/>
        <end position="276"/>
    </location>
</feature>
<evidence type="ECO:0000256" key="6">
    <source>
        <dbReference type="ARBA" id="ARBA00022989"/>
    </source>
</evidence>
<evidence type="ECO:0000313" key="11">
    <source>
        <dbReference type="Proteomes" id="UP000078463"/>
    </source>
</evidence>
<dbReference type="KEGG" id="pwu:A8O14_03065"/>
<dbReference type="EMBL" id="CP015922">
    <property type="protein sequence ID" value="ANI99164.1"/>
    <property type="molecule type" value="Genomic_DNA"/>
</dbReference>
<reference evidence="11" key="1">
    <citation type="submission" date="2016-05" db="EMBL/GenBank/DDBJ databases">
        <title>Polynucleobacter sp. QLW-P1FAT50C-4 genome.</title>
        <authorList>
            <person name="Hahn M.W."/>
        </authorList>
    </citation>
    <scope>NUCLEOTIDE SEQUENCE [LARGE SCALE GENOMIC DNA]</scope>
    <source>
        <strain evidence="11">QLW-P1FAT50C-4</strain>
    </source>
</reference>
<name>A0A191UDS6_9BURK</name>
<feature type="transmembrane region" description="Helical" evidence="8">
    <location>
        <begin position="208"/>
        <end position="230"/>
    </location>
</feature>
<dbReference type="AlphaFoldDB" id="A0A191UDS6"/>